<evidence type="ECO:0000313" key="3">
    <source>
        <dbReference type="EMBL" id="AKT44014.1"/>
    </source>
</evidence>
<reference evidence="3 4" key="1">
    <citation type="submission" date="2015-07" db="EMBL/GenBank/DDBJ databases">
        <title>Genome analysis of myxobacterium Chondromyces crocatus Cm c5 reveals a high potential for natural compound synthesis and the genetic basis for the loss of fruiting body formation.</title>
        <authorList>
            <person name="Zaburannyi N."/>
            <person name="Bunk B."/>
            <person name="Maier J."/>
            <person name="Overmann J."/>
            <person name="Mueller R."/>
        </authorList>
    </citation>
    <scope>NUCLEOTIDE SEQUENCE [LARGE SCALE GENOMIC DNA]</scope>
    <source>
        <strain evidence="3 4">Cm c5</strain>
    </source>
</reference>
<dbReference type="InterPro" id="IPR029058">
    <property type="entry name" value="AB_hydrolase_fold"/>
</dbReference>
<dbReference type="RefSeq" id="WP_050435407.1">
    <property type="nucleotide sequence ID" value="NZ_CP012159.1"/>
</dbReference>
<dbReference type="Gene3D" id="3.40.50.1820">
    <property type="entry name" value="alpha/beta hydrolase"/>
    <property type="match status" value="1"/>
</dbReference>
<evidence type="ECO:0000256" key="1">
    <source>
        <dbReference type="ARBA" id="ARBA00022801"/>
    </source>
</evidence>
<dbReference type="STRING" id="52.CMC5_082520"/>
<dbReference type="PRINTS" id="PR00412">
    <property type="entry name" value="EPOXHYDRLASE"/>
</dbReference>
<dbReference type="PANTHER" id="PTHR43798:SF31">
    <property type="entry name" value="AB HYDROLASE SUPERFAMILY PROTEIN YCLE"/>
    <property type="match status" value="1"/>
</dbReference>
<proteinExistence type="predicted"/>
<name>A0A0K1ET83_CHOCO</name>
<sequence length="268" mass="30353">MPRVNVRGCELYYEDSAARGQAVVFVHGVWMSGRFFQPQFLALGEQFRIVVPDLRGHGRSAQVPVGHTVPTYARDLRGLLETLKLDDVVLVGWSMGCMVIWDYIQQFGTQGIRGTVLVDQSPCDFKSDDWPFGAFDLPQLTAIMDLVQTNRDAFVHDFISLMGAEEPNDEQRQWFFDEITRPSEAIASAILFDQTMRDYRPMLEHINVPTLVGCGRKDKLVPTAASEHVARQIPGARHVIFDNSGHCPFLDEPERVNEELARFIQSLQ</sequence>
<keyword evidence="1 3" id="KW-0378">Hydrolase</keyword>
<organism evidence="3 4">
    <name type="scientific">Chondromyces crocatus</name>
    <dbReference type="NCBI Taxonomy" id="52"/>
    <lineage>
        <taxon>Bacteria</taxon>
        <taxon>Pseudomonadati</taxon>
        <taxon>Myxococcota</taxon>
        <taxon>Polyangia</taxon>
        <taxon>Polyangiales</taxon>
        <taxon>Polyangiaceae</taxon>
        <taxon>Chondromyces</taxon>
    </lineage>
</organism>
<feature type="domain" description="AB hydrolase-1" evidence="2">
    <location>
        <begin position="23"/>
        <end position="258"/>
    </location>
</feature>
<protein>
    <submittedName>
        <fullName evidence="3">Alpha/beta hydrolase</fullName>
    </submittedName>
</protein>
<keyword evidence="4" id="KW-1185">Reference proteome</keyword>
<dbReference type="SUPFAM" id="SSF53474">
    <property type="entry name" value="alpha/beta-Hydrolases"/>
    <property type="match status" value="1"/>
</dbReference>
<dbReference type="KEGG" id="ccro:CMC5_082520"/>
<dbReference type="Proteomes" id="UP000067626">
    <property type="component" value="Chromosome"/>
</dbReference>
<dbReference type="GO" id="GO:0016787">
    <property type="term" value="F:hydrolase activity"/>
    <property type="evidence" value="ECO:0007669"/>
    <property type="project" value="UniProtKB-KW"/>
</dbReference>
<evidence type="ECO:0000313" key="4">
    <source>
        <dbReference type="Proteomes" id="UP000067626"/>
    </source>
</evidence>
<accession>A0A0K1ET83</accession>
<dbReference type="Pfam" id="PF12697">
    <property type="entry name" value="Abhydrolase_6"/>
    <property type="match status" value="1"/>
</dbReference>
<dbReference type="InterPro" id="IPR050266">
    <property type="entry name" value="AB_hydrolase_sf"/>
</dbReference>
<dbReference type="PANTHER" id="PTHR43798">
    <property type="entry name" value="MONOACYLGLYCEROL LIPASE"/>
    <property type="match status" value="1"/>
</dbReference>
<dbReference type="InterPro" id="IPR000073">
    <property type="entry name" value="AB_hydrolase_1"/>
</dbReference>
<dbReference type="EMBL" id="CP012159">
    <property type="protein sequence ID" value="AKT44014.1"/>
    <property type="molecule type" value="Genomic_DNA"/>
</dbReference>
<gene>
    <name evidence="3" type="ORF">CMC5_082520</name>
</gene>
<dbReference type="OrthoDB" id="9785408at2"/>
<evidence type="ECO:0000259" key="2">
    <source>
        <dbReference type="Pfam" id="PF12697"/>
    </source>
</evidence>
<dbReference type="PRINTS" id="PR00111">
    <property type="entry name" value="ABHYDROLASE"/>
</dbReference>
<dbReference type="InterPro" id="IPR000639">
    <property type="entry name" value="Epox_hydrolase-like"/>
</dbReference>
<dbReference type="AlphaFoldDB" id="A0A0K1ET83"/>
<dbReference type="GO" id="GO:0016020">
    <property type="term" value="C:membrane"/>
    <property type="evidence" value="ECO:0007669"/>
    <property type="project" value="TreeGrafter"/>
</dbReference>